<name>A0ABU0CUG8_9BACI</name>
<organism evidence="3 4">
    <name type="scientific">Caldalkalibacillus uzonensis</name>
    <dbReference type="NCBI Taxonomy" id="353224"/>
    <lineage>
        <taxon>Bacteria</taxon>
        <taxon>Bacillati</taxon>
        <taxon>Bacillota</taxon>
        <taxon>Bacilli</taxon>
        <taxon>Bacillales</taxon>
        <taxon>Bacillaceae</taxon>
        <taxon>Caldalkalibacillus</taxon>
    </lineage>
</organism>
<keyword evidence="4" id="KW-1185">Reference proteome</keyword>
<feature type="chain" id="PRO_5046706427" description="YtkA-like domain-containing protein" evidence="2">
    <location>
        <begin position="27"/>
        <end position="180"/>
    </location>
</feature>
<keyword evidence="2" id="KW-0732">Signal</keyword>
<dbReference type="RefSeq" id="WP_307340843.1">
    <property type="nucleotide sequence ID" value="NZ_JAUSUQ010000010.1"/>
</dbReference>
<reference evidence="3 4" key="1">
    <citation type="submission" date="2023-07" db="EMBL/GenBank/DDBJ databases">
        <title>Genomic Encyclopedia of Type Strains, Phase IV (KMG-IV): sequencing the most valuable type-strain genomes for metagenomic binning, comparative biology and taxonomic classification.</title>
        <authorList>
            <person name="Goeker M."/>
        </authorList>
    </citation>
    <scope>NUCLEOTIDE SEQUENCE [LARGE SCALE GENOMIC DNA]</scope>
    <source>
        <strain evidence="3 4">DSM 17740</strain>
    </source>
</reference>
<feature type="region of interest" description="Disordered" evidence="1">
    <location>
        <begin position="84"/>
        <end position="122"/>
    </location>
</feature>
<accession>A0ABU0CUG8</accession>
<dbReference type="PROSITE" id="PS51257">
    <property type="entry name" value="PROKAR_LIPOPROTEIN"/>
    <property type="match status" value="1"/>
</dbReference>
<gene>
    <name evidence="3" type="ORF">J2S00_002790</name>
</gene>
<sequence length="180" mass="20164">MQKRSIILLLLSVMLILAGCQDNQNAQDEPYVPGAPIEVHFGTDPETPHPAGQPLILYVEVTQEGEAVEDADEVLFEIWSEASEDDNHGDDHSNGVAEHGVGHQDQQEADQEQQDSPAGHEHQMMKDYQTEHDMLEAEHAGGGIYQLEISFDEPGTYYVMYHVTARGYHDMVTHELEIIE</sequence>
<protein>
    <recommendedName>
        <fullName evidence="5">YtkA-like domain-containing protein</fullName>
    </recommendedName>
</protein>
<comment type="caution">
    <text evidence="3">The sequence shown here is derived from an EMBL/GenBank/DDBJ whole genome shotgun (WGS) entry which is preliminary data.</text>
</comment>
<evidence type="ECO:0000313" key="3">
    <source>
        <dbReference type="EMBL" id="MDQ0339995.1"/>
    </source>
</evidence>
<evidence type="ECO:0008006" key="5">
    <source>
        <dbReference type="Google" id="ProtNLM"/>
    </source>
</evidence>
<dbReference type="Proteomes" id="UP001232445">
    <property type="component" value="Unassembled WGS sequence"/>
</dbReference>
<dbReference type="EMBL" id="JAUSUQ010000010">
    <property type="protein sequence ID" value="MDQ0339995.1"/>
    <property type="molecule type" value="Genomic_DNA"/>
</dbReference>
<proteinExistence type="predicted"/>
<evidence type="ECO:0000256" key="1">
    <source>
        <dbReference type="SAM" id="MobiDB-lite"/>
    </source>
</evidence>
<evidence type="ECO:0000313" key="4">
    <source>
        <dbReference type="Proteomes" id="UP001232445"/>
    </source>
</evidence>
<feature type="signal peptide" evidence="2">
    <location>
        <begin position="1"/>
        <end position="26"/>
    </location>
</feature>
<evidence type="ECO:0000256" key="2">
    <source>
        <dbReference type="SAM" id="SignalP"/>
    </source>
</evidence>